<dbReference type="PANTHER" id="PTHR42928:SF5">
    <property type="entry name" value="BLR1237 PROTEIN"/>
    <property type="match status" value="1"/>
</dbReference>
<dbReference type="InterPro" id="IPR042100">
    <property type="entry name" value="Bug_dom1"/>
</dbReference>
<comment type="similarity">
    <text evidence="1">Belongs to the UPF0065 (bug) family.</text>
</comment>
<evidence type="ECO:0000313" key="2">
    <source>
        <dbReference type="EMBL" id="MEI5617432.1"/>
    </source>
</evidence>
<accession>A0ABU8GW79</accession>
<dbReference type="Proteomes" id="UP001365781">
    <property type="component" value="Unassembled WGS sequence"/>
</dbReference>
<evidence type="ECO:0000256" key="1">
    <source>
        <dbReference type="ARBA" id="ARBA00006987"/>
    </source>
</evidence>
<proteinExistence type="inferred from homology"/>
<feature type="non-terminal residue" evidence="2">
    <location>
        <position position="1"/>
    </location>
</feature>
<dbReference type="InterPro" id="IPR005064">
    <property type="entry name" value="BUG"/>
</dbReference>
<dbReference type="PANTHER" id="PTHR42928">
    <property type="entry name" value="TRICARBOXYLATE-BINDING PROTEIN"/>
    <property type="match status" value="1"/>
</dbReference>
<comment type="caution">
    <text evidence="2">The sequence shown here is derived from an EMBL/GenBank/DDBJ whole genome shotgun (WGS) entry which is preliminary data.</text>
</comment>
<keyword evidence="3" id="KW-1185">Reference proteome</keyword>
<reference evidence="2 3" key="1">
    <citation type="submission" date="2024-03" db="EMBL/GenBank/DDBJ databases">
        <title>First Report of Pectobacterium brasiliscabiei causing potato scab in china.</title>
        <authorList>
            <person name="Handique U."/>
        </authorList>
    </citation>
    <scope>NUCLEOTIDE SEQUENCE [LARGE SCALE GENOMIC DNA]</scope>
    <source>
        <strain evidence="2 3">ZRIMU1503</strain>
    </source>
</reference>
<dbReference type="EMBL" id="JBBAYM010000620">
    <property type="protein sequence ID" value="MEI5617432.1"/>
    <property type="molecule type" value="Genomic_DNA"/>
</dbReference>
<dbReference type="Gene3D" id="3.40.190.150">
    <property type="entry name" value="Bordetella uptake gene, domain 1"/>
    <property type="match status" value="1"/>
</dbReference>
<feature type="non-terminal residue" evidence="2">
    <location>
        <position position="85"/>
    </location>
</feature>
<dbReference type="Pfam" id="PF03401">
    <property type="entry name" value="TctC"/>
    <property type="match status" value="1"/>
</dbReference>
<name>A0ABU8GW79_9ACTN</name>
<organism evidence="2 3">
    <name type="scientific">Streptomyces brasiliscabiei</name>
    <dbReference type="NCBI Taxonomy" id="2736302"/>
    <lineage>
        <taxon>Bacteria</taxon>
        <taxon>Bacillati</taxon>
        <taxon>Actinomycetota</taxon>
        <taxon>Actinomycetes</taxon>
        <taxon>Kitasatosporales</taxon>
        <taxon>Streptomycetaceae</taxon>
        <taxon>Streptomyces</taxon>
    </lineage>
</organism>
<sequence length="85" mass="9098">GQVDYFCDTIAGAVSQVQAQTLKALAYFGKTRSPALPDLPTAQEQGLPGFEAYTWNAVFAPKGTPPEIVRRLNEVAIAAMEDEGV</sequence>
<dbReference type="RefSeq" id="WP_336559283.1">
    <property type="nucleotide sequence ID" value="NZ_JBBAYM010000620.1"/>
</dbReference>
<protein>
    <submittedName>
        <fullName evidence="2">Tripartite tricarboxylate transporter substrate-binding protein</fullName>
    </submittedName>
</protein>
<evidence type="ECO:0000313" key="3">
    <source>
        <dbReference type="Proteomes" id="UP001365781"/>
    </source>
</evidence>
<gene>
    <name evidence="2" type="ORF">WB403_50955</name>
</gene>
<dbReference type="Gene3D" id="3.40.190.10">
    <property type="entry name" value="Periplasmic binding protein-like II"/>
    <property type="match status" value="1"/>
</dbReference>